<dbReference type="KEGG" id="arac:E0W69_005575"/>
<dbReference type="Proteomes" id="UP000292424">
    <property type="component" value="Chromosome"/>
</dbReference>
<dbReference type="OrthoDB" id="644686at2"/>
<evidence type="ECO:0000256" key="3">
    <source>
        <dbReference type="ARBA" id="ARBA00023163"/>
    </source>
</evidence>
<dbReference type="PROSITE" id="PS01124">
    <property type="entry name" value="HTH_ARAC_FAMILY_2"/>
    <property type="match status" value="1"/>
</dbReference>
<dbReference type="SMART" id="SM00342">
    <property type="entry name" value="HTH_ARAC"/>
    <property type="match status" value="1"/>
</dbReference>
<accession>A0A5P2FXB2</accession>
<proteinExistence type="predicted"/>
<dbReference type="RefSeq" id="WP_131329043.1">
    <property type="nucleotide sequence ID" value="NZ_CP044016.1"/>
</dbReference>
<dbReference type="GO" id="GO:0003700">
    <property type="term" value="F:DNA-binding transcription factor activity"/>
    <property type="evidence" value="ECO:0007669"/>
    <property type="project" value="InterPro"/>
</dbReference>
<name>A0A5P2FXB2_9BACT</name>
<protein>
    <submittedName>
        <fullName evidence="5">Helix-turn-helix transcriptional regulator</fullName>
    </submittedName>
</protein>
<gene>
    <name evidence="5" type="ORF">E0W69_005575</name>
</gene>
<keyword evidence="1" id="KW-0805">Transcription regulation</keyword>
<dbReference type="PANTHER" id="PTHR43280:SF32">
    <property type="entry name" value="TRANSCRIPTIONAL REGULATORY PROTEIN"/>
    <property type="match status" value="1"/>
</dbReference>
<dbReference type="Gene3D" id="1.10.10.60">
    <property type="entry name" value="Homeodomain-like"/>
    <property type="match status" value="1"/>
</dbReference>
<evidence type="ECO:0000313" key="6">
    <source>
        <dbReference type="Proteomes" id="UP000292424"/>
    </source>
</evidence>
<dbReference type="GO" id="GO:0043565">
    <property type="term" value="F:sequence-specific DNA binding"/>
    <property type="evidence" value="ECO:0007669"/>
    <property type="project" value="InterPro"/>
</dbReference>
<evidence type="ECO:0000259" key="4">
    <source>
        <dbReference type="PROSITE" id="PS01124"/>
    </source>
</evidence>
<dbReference type="SUPFAM" id="SSF46689">
    <property type="entry name" value="Homeodomain-like"/>
    <property type="match status" value="1"/>
</dbReference>
<keyword evidence="3" id="KW-0804">Transcription</keyword>
<dbReference type="InterPro" id="IPR018060">
    <property type="entry name" value="HTH_AraC"/>
</dbReference>
<dbReference type="AlphaFoldDB" id="A0A5P2FXB2"/>
<keyword evidence="2" id="KW-0238">DNA-binding</keyword>
<evidence type="ECO:0000256" key="2">
    <source>
        <dbReference type="ARBA" id="ARBA00023125"/>
    </source>
</evidence>
<organism evidence="5 6">
    <name type="scientific">Rhizosphaericola mali</name>
    <dbReference type="NCBI Taxonomy" id="2545455"/>
    <lineage>
        <taxon>Bacteria</taxon>
        <taxon>Pseudomonadati</taxon>
        <taxon>Bacteroidota</taxon>
        <taxon>Chitinophagia</taxon>
        <taxon>Chitinophagales</taxon>
        <taxon>Chitinophagaceae</taxon>
        <taxon>Rhizosphaericola</taxon>
    </lineage>
</organism>
<reference evidence="5 6" key="1">
    <citation type="submission" date="2019-09" db="EMBL/GenBank/DDBJ databases">
        <title>Complete genome sequence of Arachidicoccus sp. B3-10 isolated from apple orchard soil.</title>
        <authorList>
            <person name="Kim H.S."/>
            <person name="Han K.-I."/>
            <person name="Suh M.K."/>
            <person name="Lee K.C."/>
            <person name="Eom M.K."/>
            <person name="Kim J.-S."/>
            <person name="Kang S.W."/>
            <person name="Sin Y."/>
            <person name="Lee J.-S."/>
        </authorList>
    </citation>
    <scope>NUCLEOTIDE SEQUENCE [LARGE SCALE GENOMIC DNA]</scope>
    <source>
        <strain evidence="5 6">B3-10</strain>
    </source>
</reference>
<dbReference type="EMBL" id="CP044016">
    <property type="protein sequence ID" value="QES88156.1"/>
    <property type="molecule type" value="Genomic_DNA"/>
</dbReference>
<keyword evidence="6" id="KW-1185">Reference proteome</keyword>
<dbReference type="Pfam" id="PF12833">
    <property type="entry name" value="HTH_18"/>
    <property type="match status" value="1"/>
</dbReference>
<evidence type="ECO:0000256" key="1">
    <source>
        <dbReference type="ARBA" id="ARBA00023015"/>
    </source>
</evidence>
<feature type="domain" description="HTH araC/xylS-type" evidence="4">
    <location>
        <begin position="200"/>
        <end position="301"/>
    </location>
</feature>
<dbReference type="PANTHER" id="PTHR43280">
    <property type="entry name" value="ARAC-FAMILY TRANSCRIPTIONAL REGULATOR"/>
    <property type="match status" value="1"/>
</dbReference>
<evidence type="ECO:0000313" key="5">
    <source>
        <dbReference type="EMBL" id="QES88156.1"/>
    </source>
</evidence>
<dbReference type="InterPro" id="IPR009057">
    <property type="entry name" value="Homeodomain-like_sf"/>
</dbReference>
<sequence>MYIINSISEFHDHLSLPAPLHPLVSVNDVSNIQPKESKIWQQFYGNFYCISLKKDVKATVKYGQQYYDFNKGTMNFIAPKQIQSLSVSEIQKMKIECGKGYMLLFHPDFLAKSPLSLKIKSCSFFSYSVNEALHLSEKEEQDIIEIFRKIEAEYQHIDAHTQDIILSQIELILNYSNRFYERQFITRKAVNNDLLFKMEQLLTDYFEKEESLKRGLPTVDYIANKLNLSANYLSDMLRSLTGQNTQQHIHEKLIEKAKEKLSTTNLSVSEIAYELGFGQPQSFNRLFKKRTQQSPLEFRESFNL</sequence>